<keyword evidence="2" id="KW-1185">Reference proteome</keyword>
<dbReference type="EMBL" id="SOPW01000002">
    <property type="protein sequence ID" value="TFB24254.1"/>
    <property type="molecule type" value="Genomic_DNA"/>
</dbReference>
<proteinExistence type="predicted"/>
<dbReference type="AlphaFoldDB" id="A0A4Y8IXK9"/>
<dbReference type="OrthoDB" id="2381902at2"/>
<reference evidence="1 2" key="1">
    <citation type="submission" date="2019-03" db="EMBL/GenBank/DDBJ databases">
        <authorList>
            <person name="He R.-H."/>
        </authorList>
    </citation>
    <scope>NUCLEOTIDE SEQUENCE [LARGE SCALE GENOMIC DNA]</scope>
    <source>
        <strain evidence="2">SH 714</strain>
    </source>
</reference>
<comment type="caution">
    <text evidence="1">The sequence shown here is derived from an EMBL/GenBank/DDBJ whole genome shotgun (WGS) entry which is preliminary data.</text>
</comment>
<dbReference type="Pfam" id="PF11256">
    <property type="entry name" value="SAV0927-like"/>
    <property type="match status" value="1"/>
</dbReference>
<sequence length="90" mass="10629">MNIHILSDEKEPAEIRYVSVNTDTRRYDLAIISSETLKEKGEVILMDQQGTRYTRISKHKIEDSEYLAHAFNVNEYESDEIYEFLKDVLE</sequence>
<accession>A0A4Y8IXK9</accession>
<protein>
    <submittedName>
        <fullName evidence="1">DUF3055 family protein</fullName>
    </submittedName>
</protein>
<dbReference type="Proteomes" id="UP000297975">
    <property type="component" value="Unassembled WGS sequence"/>
</dbReference>
<dbReference type="InterPro" id="IPR021415">
    <property type="entry name" value="SAV0927-like"/>
</dbReference>
<dbReference type="RefSeq" id="WP_134338612.1">
    <property type="nucleotide sequence ID" value="NZ_SOPW01000002.1"/>
</dbReference>
<name>A0A4Y8IXK9_9BACI</name>
<gene>
    <name evidence="1" type="ORF">E3U55_01770</name>
</gene>
<evidence type="ECO:0000313" key="2">
    <source>
        <dbReference type="Proteomes" id="UP000297975"/>
    </source>
</evidence>
<organism evidence="1 2">
    <name type="scientific">Filobacillus milosensis</name>
    <dbReference type="NCBI Taxonomy" id="94137"/>
    <lineage>
        <taxon>Bacteria</taxon>
        <taxon>Bacillati</taxon>
        <taxon>Bacillota</taxon>
        <taxon>Bacilli</taxon>
        <taxon>Bacillales</taxon>
        <taxon>Bacillaceae</taxon>
        <taxon>Filobacillus</taxon>
    </lineage>
</organism>
<evidence type="ECO:0000313" key="1">
    <source>
        <dbReference type="EMBL" id="TFB24254.1"/>
    </source>
</evidence>